<dbReference type="InterPro" id="IPR011990">
    <property type="entry name" value="TPR-like_helical_dom_sf"/>
</dbReference>
<dbReference type="Gene3D" id="1.10.10.10">
    <property type="entry name" value="Winged helix-like DNA-binding domain superfamily/Winged helix DNA-binding domain"/>
    <property type="match status" value="1"/>
</dbReference>
<dbReference type="InterPro" id="IPR036388">
    <property type="entry name" value="WH-like_DNA-bd_sf"/>
</dbReference>
<accession>A0ABM7PRE2</accession>
<dbReference type="PROSITE" id="PS50043">
    <property type="entry name" value="HTH_LUXR_2"/>
    <property type="match status" value="1"/>
</dbReference>
<dbReference type="InterPro" id="IPR000792">
    <property type="entry name" value="Tscrpt_reg_LuxR_C"/>
</dbReference>
<dbReference type="PANTHER" id="PTHR47691:SF3">
    <property type="entry name" value="HTH-TYPE TRANSCRIPTIONAL REGULATOR RV0890C-RELATED"/>
    <property type="match status" value="1"/>
</dbReference>
<dbReference type="PROSITE" id="PS00622">
    <property type="entry name" value="HTH_LUXR_1"/>
    <property type="match status" value="1"/>
</dbReference>
<dbReference type="RefSeq" id="WP_229231368.1">
    <property type="nucleotide sequence ID" value="NZ_AP024525.1"/>
</dbReference>
<dbReference type="Gene3D" id="1.25.40.10">
    <property type="entry name" value="Tetratricopeptide repeat domain"/>
    <property type="match status" value="1"/>
</dbReference>
<reference evidence="3 4" key="1">
    <citation type="journal article" date="2021" name="J. Biosci. Bioeng.">
        <title>Identification and characterization of a chc gene cluster responsible for the aromatization pathway of cyclohexanecarboxylate degradation in Sinomonas cyclohexanicum ATCC 51369.</title>
        <authorList>
            <person name="Yamamoto T."/>
            <person name="Hasegawa Y."/>
            <person name="Lau P.C.K."/>
            <person name="Iwaki H."/>
        </authorList>
    </citation>
    <scope>NUCLEOTIDE SEQUENCE [LARGE SCALE GENOMIC DNA]</scope>
    <source>
        <strain evidence="3 4">ATCC 51369</strain>
    </source>
</reference>
<feature type="compositionally biased region" description="Low complexity" evidence="1">
    <location>
        <begin position="712"/>
        <end position="724"/>
    </location>
</feature>
<dbReference type="InterPro" id="IPR049945">
    <property type="entry name" value="AAA_22"/>
</dbReference>
<protein>
    <submittedName>
        <fullName evidence="3">LuxR family transcriptional regulator</fullName>
    </submittedName>
</protein>
<dbReference type="Gene3D" id="3.40.50.300">
    <property type="entry name" value="P-loop containing nucleotide triphosphate hydrolases"/>
    <property type="match status" value="1"/>
</dbReference>
<dbReference type="PRINTS" id="PR00038">
    <property type="entry name" value="HTHLUXR"/>
</dbReference>
<dbReference type="SUPFAM" id="SSF46894">
    <property type="entry name" value="C-terminal effector domain of the bipartite response regulators"/>
    <property type="match status" value="1"/>
</dbReference>
<organism evidence="3 4">
    <name type="scientific">Sinomonas cyclohexanicum</name>
    <name type="common">Corynebacterium cyclohexanicum</name>
    <dbReference type="NCBI Taxonomy" id="322009"/>
    <lineage>
        <taxon>Bacteria</taxon>
        <taxon>Bacillati</taxon>
        <taxon>Actinomycetota</taxon>
        <taxon>Actinomycetes</taxon>
        <taxon>Micrococcales</taxon>
        <taxon>Micrococcaceae</taxon>
        <taxon>Sinomonas</taxon>
    </lineage>
</organism>
<feature type="region of interest" description="Disordered" evidence="1">
    <location>
        <begin position="707"/>
        <end position="730"/>
    </location>
</feature>
<evidence type="ECO:0000259" key="2">
    <source>
        <dbReference type="PROSITE" id="PS50043"/>
    </source>
</evidence>
<dbReference type="Pfam" id="PF00196">
    <property type="entry name" value="GerE"/>
    <property type="match status" value="1"/>
</dbReference>
<keyword evidence="4" id="KW-1185">Reference proteome</keyword>
<dbReference type="CDD" id="cd06170">
    <property type="entry name" value="LuxR_C_like"/>
    <property type="match status" value="1"/>
</dbReference>
<dbReference type="PANTHER" id="PTHR47691">
    <property type="entry name" value="REGULATOR-RELATED"/>
    <property type="match status" value="1"/>
</dbReference>
<feature type="domain" description="HTH luxR-type" evidence="2">
    <location>
        <begin position="723"/>
        <end position="788"/>
    </location>
</feature>
<dbReference type="SUPFAM" id="SSF52540">
    <property type="entry name" value="P-loop containing nucleoside triphosphate hydrolases"/>
    <property type="match status" value="1"/>
</dbReference>
<dbReference type="SMART" id="SM00421">
    <property type="entry name" value="HTH_LUXR"/>
    <property type="match status" value="1"/>
</dbReference>
<evidence type="ECO:0000313" key="3">
    <source>
        <dbReference type="EMBL" id="BCT74629.1"/>
    </source>
</evidence>
<dbReference type="EMBL" id="AP024525">
    <property type="protein sequence ID" value="BCT74629.1"/>
    <property type="molecule type" value="Genomic_DNA"/>
</dbReference>
<proteinExistence type="predicted"/>
<dbReference type="InterPro" id="IPR016032">
    <property type="entry name" value="Sig_transdc_resp-reg_C-effctor"/>
</dbReference>
<dbReference type="SUPFAM" id="SSF48452">
    <property type="entry name" value="TPR-like"/>
    <property type="match status" value="1"/>
</dbReference>
<name>A0ABM7PRE2_SINCY</name>
<dbReference type="InterPro" id="IPR027417">
    <property type="entry name" value="P-loop_NTPase"/>
</dbReference>
<dbReference type="PRINTS" id="PR00364">
    <property type="entry name" value="DISEASERSIST"/>
</dbReference>
<sequence>MSTAALVGRMSGGQGLTSFVGRRRELAEMRDLMSRSRLLTLVGPGGVGKTRLAVELTARSGASFRDGTWLVELAALEDGDLVGSQVAAALRLPDQSNRSALDRLADYLRERELLIVVDNCEHLLDAVAPLASELLEVAPGLRILATSREPLGIPGEQVYSVPPLPAPAESQPGADPLEGFESVRLLVDRARSVDPTFEITDANRSAVAQLCQRLDGMPLAIELAASRLRSLSVIQLVERLDRRFDLLTGSSRVAVPRQQTLRALVDWSYELCSPAERLLWARLAVFPGGFDLEAAEDVCGFGEVTREDVLNLLDRLVSKSLVLAERLEGPRELGGGRVRYRQLMTFREYGAELLDAAGEASQLRRRQRDHFLARAARMVSSWCGPDQAERLAAARRDHANLLSALDWSASIPGEELAGMRLAALLRYHWHAGGNLSDGRRWLDRLLALSSEPSPERGNALWAAAWVCLVQGDRDLARSYLQECRRVAHLLNDPVLAAHADHWDALRELFEGNLEPALEMFDAAIAVHRRVGDTMSALIALFQRAWAQTYAGLTQEGLAACQDAIRESEELGERWTQAYSHWVSGLCQRDLGDLEAARQSQIAALEIQQGFLDGICIALTIDEMSWTAASTGRYENAAVLFHTAQSVWKGLGTTIAAFGPHLRADSERAESLIRRELGEPRFEAILVRPAVPTEERAIELALATARSGRPARGTVTTPRPEGETTPPGPKLTKREHQIAALVAEGRSNKEIAAALVVSPRTVDGHVENILAKLGFTSRVQIAAWIAGYTGPERTATSP</sequence>
<gene>
    <name evidence="3" type="ORF">SCMU_04710</name>
</gene>
<dbReference type="Pfam" id="PF13401">
    <property type="entry name" value="AAA_22"/>
    <property type="match status" value="1"/>
</dbReference>
<dbReference type="Proteomes" id="UP001319861">
    <property type="component" value="Chromosome"/>
</dbReference>
<evidence type="ECO:0000313" key="4">
    <source>
        <dbReference type="Proteomes" id="UP001319861"/>
    </source>
</evidence>
<evidence type="ECO:0000256" key="1">
    <source>
        <dbReference type="SAM" id="MobiDB-lite"/>
    </source>
</evidence>